<evidence type="ECO:0000259" key="4">
    <source>
        <dbReference type="Pfam" id="PF08450"/>
    </source>
</evidence>
<proteinExistence type="inferred from homology"/>
<organism evidence="5 6">
    <name type="scientific">Alkalilimnicola ehrlichii</name>
    <dbReference type="NCBI Taxonomy" id="351052"/>
    <lineage>
        <taxon>Bacteria</taxon>
        <taxon>Pseudomonadati</taxon>
        <taxon>Pseudomonadota</taxon>
        <taxon>Gammaproteobacteria</taxon>
        <taxon>Chromatiales</taxon>
        <taxon>Ectothiorhodospiraceae</taxon>
        <taxon>Alkalilimnicola</taxon>
    </lineage>
</organism>
<dbReference type="AlphaFoldDB" id="A0A3E0WJH2"/>
<accession>A0A3E0WJH2</accession>
<dbReference type="RefSeq" id="WP_116303322.1">
    <property type="nucleotide sequence ID" value="NZ_NFZV01000020.1"/>
</dbReference>
<feature type="binding site" evidence="3">
    <location>
        <position position="104"/>
    </location>
    <ligand>
        <name>substrate</name>
    </ligand>
</feature>
<dbReference type="PRINTS" id="PR01790">
    <property type="entry name" value="SMP30FAMILY"/>
</dbReference>
<keyword evidence="6" id="KW-1185">Reference proteome</keyword>
<feature type="active site" description="Proton donor/acceptor" evidence="2">
    <location>
        <position position="203"/>
    </location>
</feature>
<evidence type="ECO:0000256" key="1">
    <source>
        <dbReference type="ARBA" id="ARBA00008853"/>
    </source>
</evidence>
<keyword evidence="3" id="KW-0479">Metal-binding</keyword>
<dbReference type="Proteomes" id="UP000256763">
    <property type="component" value="Unassembled WGS sequence"/>
</dbReference>
<feature type="binding site" evidence="3">
    <location>
        <position position="124"/>
    </location>
    <ligand>
        <name>substrate</name>
    </ligand>
</feature>
<dbReference type="PANTHER" id="PTHR10907:SF47">
    <property type="entry name" value="REGUCALCIN"/>
    <property type="match status" value="1"/>
</dbReference>
<evidence type="ECO:0000313" key="6">
    <source>
        <dbReference type="Proteomes" id="UP000256763"/>
    </source>
</evidence>
<comment type="similarity">
    <text evidence="1">Belongs to the SMP-30/CGR1 family.</text>
</comment>
<dbReference type="GO" id="GO:0019853">
    <property type="term" value="P:L-ascorbic acid biosynthetic process"/>
    <property type="evidence" value="ECO:0007669"/>
    <property type="project" value="TreeGrafter"/>
</dbReference>
<dbReference type="EMBL" id="NFZW01000024">
    <property type="protein sequence ID" value="RFA32928.1"/>
    <property type="molecule type" value="Genomic_DNA"/>
</dbReference>
<dbReference type="Pfam" id="PF08450">
    <property type="entry name" value="SGL"/>
    <property type="match status" value="1"/>
</dbReference>
<evidence type="ECO:0000256" key="3">
    <source>
        <dbReference type="PIRSR" id="PIRSR605511-2"/>
    </source>
</evidence>
<dbReference type="InterPro" id="IPR005511">
    <property type="entry name" value="SMP-30"/>
</dbReference>
<feature type="binding site" evidence="3">
    <location>
        <position position="151"/>
    </location>
    <ligand>
        <name>a divalent metal cation</name>
        <dbReference type="ChEBI" id="CHEBI:60240"/>
    </ligand>
</feature>
<name>A0A3E0WJH2_9GAMM</name>
<protein>
    <submittedName>
        <fullName evidence="5">Gluconolaconase</fullName>
    </submittedName>
</protein>
<sequence length="306" mass="33270">MNDNDIKVAAELRMSLGESPLWSVERQTLYWVDINNGYIYSWRPNSGKAPERLELAEKVGCIALCEDGLLAATASGILRLRLPLGGEPERLVANAEWREGGGNRFNDGRCDAAGRLWVGTIAFDEQSPVAALYCFDQGELACRRTNVSISNGLAFSPDQRWLYHTDSLTRRILRYPFDVRSGTTGEPETWVDLAALDLPGVPDGAAVDSEGYYWIALYGGGSIVRFSPKGGLVASYALPCPHPTMVAFGGRDLRTLYITTATQHLDAEGKARWPLAGSLLSMPAPASGLPEPKFSRGASRATQCAK</sequence>
<evidence type="ECO:0000313" key="5">
    <source>
        <dbReference type="EMBL" id="RFA32928.1"/>
    </source>
</evidence>
<reference evidence="6" key="1">
    <citation type="submission" date="2017-05" db="EMBL/GenBank/DDBJ databases">
        <authorList>
            <person name="Sharma S."/>
            <person name="Sidhu C."/>
            <person name="Pinnaka A.K."/>
        </authorList>
    </citation>
    <scope>NUCLEOTIDE SEQUENCE [LARGE SCALE GENOMIC DNA]</scope>
    <source>
        <strain evidence="6">AK93</strain>
    </source>
</reference>
<dbReference type="OrthoDB" id="9775406at2"/>
<feature type="binding site" evidence="3">
    <location>
        <position position="203"/>
    </location>
    <ligand>
        <name>a divalent metal cation</name>
        <dbReference type="ChEBI" id="CHEBI:60240"/>
    </ligand>
</feature>
<dbReference type="InterPro" id="IPR013658">
    <property type="entry name" value="SGL"/>
</dbReference>
<keyword evidence="3" id="KW-0862">Zinc</keyword>
<dbReference type="SUPFAM" id="SSF63829">
    <property type="entry name" value="Calcium-dependent phosphotriesterase"/>
    <property type="match status" value="1"/>
</dbReference>
<dbReference type="Gene3D" id="2.120.10.30">
    <property type="entry name" value="TolB, C-terminal domain"/>
    <property type="match status" value="1"/>
</dbReference>
<feature type="binding site" evidence="3">
    <location>
        <position position="106"/>
    </location>
    <ligand>
        <name>substrate</name>
    </ligand>
</feature>
<evidence type="ECO:0000256" key="2">
    <source>
        <dbReference type="PIRSR" id="PIRSR605511-1"/>
    </source>
</evidence>
<comment type="caution">
    <text evidence="5">The sequence shown here is derived from an EMBL/GenBank/DDBJ whole genome shotgun (WGS) entry which is preliminary data.</text>
</comment>
<feature type="binding site" evidence="3">
    <location>
        <position position="18"/>
    </location>
    <ligand>
        <name>a divalent metal cation</name>
        <dbReference type="ChEBI" id="CHEBI:60240"/>
    </ligand>
</feature>
<comment type="cofactor">
    <cofactor evidence="3">
        <name>Zn(2+)</name>
        <dbReference type="ChEBI" id="CHEBI:29105"/>
    </cofactor>
    <text evidence="3">Binds 1 divalent metal cation per subunit.</text>
</comment>
<dbReference type="InterPro" id="IPR011042">
    <property type="entry name" value="6-blade_b-propeller_TolB-like"/>
</dbReference>
<dbReference type="GO" id="GO:0004341">
    <property type="term" value="F:gluconolactonase activity"/>
    <property type="evidence" value="ECO:0007669"/>
    <property type="project" value="TreeGrafter"/>
</dbReference>
<dbReference type="PANTHER" id="PTHR10907">
    <property type="entry name" value="REGUCALCIN"/>
    <property type="match status" value="1"/>
</dbReference>
<gene>
    <name evidence="5" type="ORF">CAL65_18480</name>
</gene>
<feature type="domain" description="SMP-30/Gluconolactonase/LRE-like region" evidence="4">
    <location>
        <begin position="16"/>
        <end position="262"/>
    </location>
</feature>
<dbReference type="GO" id="GO:0005509">
    <property type="term" value="F:calcium ion binding"/>
    <property type="evidence" value="ECO:0007669"/>
    <property type="project" value="TreeGrafter"/>
</dbReference>